<organism evidence="2 3">
    <name type="scientific">Microbacterium pumilum</name>
    <dbReference type="NCBI Taxonomy" id="344165"/>
    <lineage>
        <taxon>Bacteria</taxon>
        <taxon>Bacillati</taxon>
        <taxon>Actinomycetota</taxon>
        <taxon>Actinomycetes</taxon>
        <taxon>Micrococcales</taxon>
        <taxon>Microbacteriaceae</taxon>
        <taxon>Microbacterium</taxon>
    </lineage>
</organism>
<proteinExistence type="predicted"/>
<evidence type="ECO:0000313" key="2">
    <source>
        <dbReference type="EMBL" id="GAA1995966.1"/>
    </source>
</evidence>
<dbReference type="InterPro" id="IPR037523">
    <property type="entry name" value="VOC_core"/>
</dbReference>
<dbReference type="InterPro" id="IPR004360">
    <property type="entry name" value="Glyas_Fos-R_dOase_dom"/>
</dbReference>
<name>A0ABN2T0F3_9MICO</name>
<reference evidence="2 3" key="1">
    <citation type="journal article" date="2019" name="Int. J. Syst. Evol. Microbiol.">
        <title>The Global Catalogue of Microorganisms (GCM) 10K type strain sequencing project: providing services to taxonomists for standard genome sequencing and annotation.</title>
        <authorList>
            <consortium name="The Broad Institute Genomics Platform"/>
            <consortium name="The Broad Institute Genome Sequencing Center for Infectious Disease"/>
            <person name="Wu L."/>
            <person name="Ma J."/>
        </authorList>
    </citation>
    <scope>NUCLEOTIDE SEQUENCE [LARGE SCALE GENOMIC DNA]</scope>
    <source>
        <strain evidence="2 3">JCM 14902</strain>
    </source>
</reference>
<evidence type="ECO:0000259" key="1">
    <source>
        <dbReference type="PROSITE" id="PS51819"/>
    </source>
</evidence>
<dbReference type="InterPro" id="IPR029068">
    <property type="entry name" value="Glyas_Bleomycin-R_OHBP_Dase"/>
</dbReference>
<feature type="domain" description="VOC" evidence="1">
    <location>
        <begin position="2"/>
        <end position="106"/>
    </location>
</feature>
<dbReference type="RefSeq" id="WP_344065476.1">
    <property type="nucleotide sequence ID" value="NZ_BAAAOH010000001.1"/>
</dbReference>
<dbReference type="PROSITE" id="PS51819">
    <property type="entry name" value="VOC"/>
    <property type="match status" value="1"/>
</dbReference>
<dbReference type="EMBL" id="BAAAOH010000001">
    <property type="protein sequence ID" value="GAA1995966.1"/>
    <property type="molecule type" value="Genomic_DNA"/>
</dbReference>
<dbReference type="CDD" id="cd06587">
    <property type="entry name" value="VOC"/>
    <property type="match status" value="1"/>
</dbReference>
<protein>
    <recommendedName>
        <fullName evidence="1">VOC domain-containing protein</fullName>
    </recommendedName>
</protein>
<keyword evidence="3" id="KW-1185">Reference proteome</keyword>
<dbReference type="Proteomes" id="UP001500326">
    <property type="component" value="Unassembled WGS sequence"/>
</dbReference>
<comment type="caution">
    <text evidence="2">The sequence shown here is derived from an EMBL/GenBank/DDBJ whole genome shotgun (WGS) entry which is preliminary data.</text>
</comment>
<gene>
    <name evidence="2" type="ORF">GCM10009777_35730</name>
</gene>
<dbReference type="SUPFAM" id="SSF54593">
    <property type="entry name" value="Glyoxalase/Bleomycin resistance protein/Dihydroxybiphenyl dioxygenase"/>
    <property type="match status" value="1"/>
</dbReference>
<evidence type="ECO:0000313" key="3">
    <source>
        <dbReference type="Proteomes" id="UP001500326"/>
    </source>
</evidence>
<dbReference type="Gene3D" id="3.10.180.10">
    <property type="entry name" value="2,3-Dihydroxybiphenyl 1,2-Dioxygenase, domain 1"/>
    <property type="match status" value="1"/>
</dbReference>
<accession>A0ABN2T0F3</accession>
<dbReference type="Pfam" id="PF00903">
    <property type="entry name" value="Glyoxalase"/>
    <property type="match status" value="1"/>
</dbReference>
<sequence>MKLTFLYQPVSDLQTAVEFYRDGLGWDEAWRESDDTVAFWTPDRAAQVMLSYTEQPAGPMYLVDDLGGWIAEHADLEVVIARYEIPGGTVAGFAAPGGSVFYVFDQPDA</sequence>